<dbReference type="InterPro" id="IPR005829">
    <property type="entry name" value="Sugar_transporter_CS"/>
</dbReference>
<dbReference type="Proteomes" id="UP000433577">
    <property type="component" value="Chromosome 3"/>
</dbReference>
<feature type="transmembrane region" description="Helical" evidence="5">
    <location>
        <begin position="156"/>
        <end position="176"/>
    </location>
</feature>
<evidence type="ECO:0000256" key="5">
    <source>
        <dbReference type="SAM" id="Phobius"/>
    </source>
</evidence>
<keyword evidence="3 5" id="KW-1133">Transmembrane helix</keyword>
<dbReference type="InterPro" id="IPR020846">
    <property type="entry name" value="MFS_dom"/>
</dbReference>
<feature type="transmembrane region" description="Helical" evidence="5">
    <location>
        <begin position="97"/>
        <end position="114"/>
    </location>
</feature>
<dbReference type="Pfam" id="PF00083">
    <property type="entry name" value="Sugar_tr"/>
    <property type="match status" value="1"/>
</dbReference>
<gene>
    <name evidence="7" type="ORF">FAZ98_25490</name>
</gene>
<feature type="transmembrane region" description="Helical" evidence="5">
    <location>
        <begin position="260"/>
        <end position="283"/>
    </location>
</feature>
<dbReference type="PROSITE" id="PS00217">
    <property type="entry name" value="SUGAR_TRANSPORT_2"/>
    <property type="match status" value="1"/>
</dbReference>
<reference evidence="7 8" key="1">
    <citation type="submission" date="2019-12" db="EMBL/GenBank/DDBJ databases">
        <title>Paraburkholderia acidiphila 7Q-K02 sp. nov and Paraburkholderia acidisoli DHF22 sp. nov., two strains isolated from forest soil.</title>
        <authorList>
            <person name="Gao Z."/>
            <person name="Qiu L."/>
        </authorList>
    </citation>
    <scope>NUCLEOTIDE SEQUENCE [LARGE SCALE GENOMIC DNA]</scope>
    <source>
        <strain evidence="7 8">DHF22</strain>
    </source>
</reference>
<dbReference type="EMBL" id="CP046915">
    <property type="protein sequence ID" value="QGZ65134.1"/>
    <property type="molecule type" value="Genomic_DNA"/>
</dbReference>
<dbReference type="GO" id="GO:0046943">
    <property type="term" value="F:carboxylic acid transmembrane transporter activity"/>
    <property type="evidence" value="ECO:0007669"/>
    <property type="project" value="TreeGrafter"/>
</dbReference>
<proteinExistence type="predicted"/>
<feature type="transmembrane region" description="Helical" evidence="5">
    <location>
        <begin position="397"/>
        <end position="416"/>
    </location>
</feature>
<dbReference type="AlphaFoldDB" id="A0A7Z2GPD5"/>
<dbReference type="RefSeq" id="WP_158955259.1">
    <property type="nucleotide sequence ID" value="NZ_CP046915.1"/>
</dbReference>
<feature type="domain" description="Major facilitator superfamily (MFS) profile" evidence="6">
    <location>
        <begin position="25"/>
        <end position="445"/>
    </location>
</feature>
<evidence type="ECO:0000256" key="3">
    <source>
        <dbReference type="ARBA" id="ARBA00022989"/>
    </source>
</evidence>
<dbReference type="PROSITE" id="PS50850">
    <property type="entry name" value="MFS"/>
    <property type="match status" value="1"/>
</dbReference>
<dbReference type="OrthoDB" id="9787026at2"/>
<dbReference type="KEGG" id="pacs:FAZ98_25490"/>
<feature type="transmembrane region" description="Helical" evidence="5">
    <location>
        <begin position="30"/>
        <end position="51"/>
    </location>
</feature>
<evidence type="ECO:0000256" key="4">
    <source>
        <dbReference type="ARBA" id="ARBA00023136"/>
    </source>
</evidence>
<evidence type="ECO:0000313" key="7">
    <source>
        <dbReference type="EMBL" id="QGZ65134.1"/>
    </source>
</evidence>
<comment type="subcellular location">
    <subcellularLocation>
        <location evidence="1">Membrane</location>
        <topology evidence="1">Multi-pass membrane protein</topology>
    </subcellularLocation>
</comment>
<dbReference type="PANTHER" id="PTHR23508">
    <property type="entry name" value="CARBOXYLIC ACID TRANSPORTER PROTEIN HOMOLOG"/>
    <property type="match status" value="1"/>
</dbReference>
<feature type="transmembrane region" description="Helical" evidence="5">
    <location>
        <begin position="63"/>
        <end position="85"/>
    </location>
</feature>
<feature type="transmembrane region" description="Helical" evidence="5">
    <location>
        <begin position="303"/>
        <end position="322"/>
    </location>
</feature>
<feature type="transmembrane region" description="Helical" evidence="5">
    <location>
        <begin position="329"/>
        <end position="348"/>
    </location>
</feature>
<feature type="transmembrane region" description="Helical" evidence="5">
    <location>
        <begin position="354"/>
        <end position="376"/>
    </location>
</feature>
<feature type="transmembrane region" description="Helical" evidence="5">
    <location>
        <begin position="422"/>
        <end position="440"/>
    </location>
</feature>
<dbReference type="PROSITE" id="PS00216">
    <property type="entry name" value="SUGAR_TRANSPORT_1"/>
    <property type="match status" value="2"/>
</dbReference>
<dbReference type="Gene3D" id="1.20.1250.20">
    <property type="entry name" value="MFS general substrate transporter like domains"/>
    <property type="match status" value="1"/>
</dbReference>
<dbReference type="InterPro" id="IPR005828">
    <property type="entry name" value="MFS_sugar_transport-like"/>
</dbReference>
<dbReference type="GO" id="GO:0005886">
    <property type="term" value="C:plasma membrane"/>
    <property type="evidence" value="ECO:0007669"/>
    <property type="project" value="TreeGrafter"/>
</dbReference>
<keyword evidence="8" id="KW-1185">Reference proteome</keyword>
<evidence type="ECO:0000256" key="2">
    <source>
        <dbReference type="ARBA" id="ARBA00022692"/>
    </source>
</evidence>
<accession>A0A7Z2GPD5</accession>
<dbReference type="InterPro" id="IPR036259">
    <property type="entry name" value="MFS_trans_sf"/>
</dbReference>
<dbReference type="PANTHER" id="PTHR23508:SF10">
    <property type="entry name" value="CARBOXYLIC ACID TRANSPORTER PROTEIN HOMOLOG"/>
    <property type="match status" value="1"/>
</dbReference>
<feature type="transmembrane region" description="Helical" evidence="5">
    <location>
        <begin position="188"/>
        <end position="205"/>
    </location>
</feature>
<sequence length="450" mass="49363">MEQGNVTLGLRSRWYDGLTSMHWRVLRASFLGWIFDGYETLAIVVVLVPMLHSLLTPAQSASVPVYAGIVIGITLLGWGLGGLIGGVLADYVGRKRMMLWSVFLYALFSGLTAFSPDIYVLCALRFLTGLAMGSEWSTGIALLSETWPERARAKGAGFLQSGFGWGTLLAAVVWYLLAGAHPFGADTWRLMFVLGAIPALFVLYIRRGVDESEKWQRAVREKRWNATNAEQPALDRNRESKRPFTLAQLFREREAARRTILLFLLSVVATIGWWAISTLLPAYTVSLAKAEQVADPAAWGTRISITYTIGAIVAYTIGGFVIDWVGRRAFISLTFVGALVITFVTYKLTHTVEAMMIVAPINGFFTLGFAYVWMAIYPCELFTSTVRSTASSFVFNAARLIAWVFPIIAGTIVKSFGGAPQAAMALGSAYVAGIAIAWFLPETRGEGMPD</sequence>
<evidence type="ECO:0000259" key="6">
    <source>
        <dbReference type="PROSITE" id="PS50850"/>
    </source>
</evidence>
<keyword evidence="4 5" id="KW-0472">Membrane</keyword>
<feature type="transmembrane region" description="Helical" evidence="5">
    <location>
        <begin position="126"/>
        <end position="144"/>
    </location>
</feature>
<keyword evidence="2 5" id="KW-0812">Transmembrane</keyword>
<dbReference type="SUPFAM" id="SSF103473">
    <property type="entry name" value="MFS general substrate transporter"/>
    <property type="match status" value="1"/>
</dbReference>
<name>A0A7Z2GPD5_9BURK</name>
<protein>
    <submittedName>
        <fullName evidence="7">MFS transporter</fullName>
    </submittedName>
</protein>
<organism evidence="7 8">
    <name type="scientific">Paraburkholderia acidisoli</name>
    <dbReference type="NCBI Taxonomy" id="2571748"/>
    <lineage>
        <taxon>Bacteria</taxon>
        <taxon>Pseudomonadati</taxon>
        <taxon>Pseudomonadota</taxon>
        <taxon>Betaproteobacteria</taxon>
        <taxon>Burkholderiales</taxon>
        <taxon>Burkholderiaceae</taxon>
        <taxon>Paraburkholderia</taxon>
    </lineage>
</organism>
<evidence type="ECO:0000256" key="1">
    <source>
        <dbReference type="ARBA" id="ARBA00004141"/>
    </source>
</evidence>
<evidence type="ECO:0000313" key="8">
    <source>
        <dbReference type="Proteomes" id="UP000433577"/>
    </source>
</evidence>